<keyword evidence="5" id="KW-0436">Ligase</keyword>
<evidence type="ECO:0000256" key="9">
    <source>
        <dbReference type="ARBA" id="ARBA00022917"/>
    </source>
</evidence>
<comment type="similarity">
    <text evidence="1">Belongs to the class-II aminoacyl-tRNA synthetase family.</text>
</comment>
<reference evidence="14" key="2">
    <citation type="submission" date="2021-09" db="EMBL/GenBank/DDBJ databases">
        <authorList>
            <person name="Gilroy R."/>
        </authorList>
    </citation>
    <scope>NUCLEOTIDE SEQUENCE</scope>
    <source>
        <strain evidence="14">CHK149-3286</strain>
    </source>
</reference>
<accession>A0A921GZ34</accession>
<organism evidence="14 15">
    <name type="scientific">Staphylococcus kloosii</name>
    <dbReference type="NCBI Taxonomy" id="29384"/>
    <lineage>
        <taxon>Bacteria</taxon>
        <taxon>Bacillati</taxon>
        <taxon>Bacillota</taxon>
        <taxon>Bacilli</taxon>
        <taxon>Bacillales</taxon>
        <taxon>Staphylococcaceae</taxon>
        <taxon>Staphylococcus</taxon>
    </lineage>
</organism>
<evidence type="ECO:0000256" key="11">
    <source>
        <dbReference type="ARBA" id="ARBA00032577"/>
    </source>
</evidence>
<name>A0A921GZ34_9STAP</name>
<evidence type="ECO:0000256" key="5">
    <source>
        <dbReference type="ARBA" id="ARBA00022598"/>
    </source>
</evidence>
<dbReference type="Pfam" id="PF02272">
    <property type="entry name" value="DHHA1"/>
    <property type="match status" value="1"/>
</dbReference>
<proteinExistence type="inferred from homology"/>
<dbReference type="Proteomes" id="UP000706163">
    <property type="component" value="Unassembled WGS sequence"/>
</dbReference>
<reference evidence="14" key="1">
    <citation type="journal article" date="2021" name="PeerJ">
        <title>Extensive microbial diversity within the chicken gut microbiome revealed by metagenomics and culture.</title>
        <authorList>
            <person name="Gilroy R."/>
            <person name="Ravi A."/>
            <person name="Getino M."/>
            <person name="Pursley I."/>
            <person name="Horton D.L."/>
            <person name="Alikhan N.F."/>
            <person name="Baker D."/>
            <person name="Gharbi K."/>
            <person name="Hall N."/>
            <person name="Watson M."/>
            <person name="Adriaenssens E.M."/>
            <person name="Foster-Nyarko E."/>
            <person name="Jarju S."/>
            <person name="Secka A."/>
            <person name="Antonio M."/>
            <person name="Oren A."/>
            <person name="Chaudhuri R.R."/>
            <person name="La Ragione R."/>
            <person name="Hildebrand F."/>
            <person name="Pallen M.J."/>
        </authorList>
    </citation>
    <scope>NUCLEOTIDE SEQUENCE</scope>
    <source>
        <strain evidence="14">CHK149-3286</strain>
    </source>
</reference>
<dbReference type="GO" id="GO:0002161">
    <property type="term" value="F:aminoacyl-tRNA deacylase activity"/>
    <property type="evidence" value="ECO:0007669"/>
    <property type="project" value="TreeGrafter"/>
</dbReference>
<evidence type="ECO:0000256" key="10">
    <source>
        <dbReference type="ARBA" id="ARBA00023146"/>
    </source>
</evidence>
<evidence type="ECO:0000259" key="13">
    <source>
        <dbReference type="Pfam" id="PF02272"/>
    </source>
</evidence>
<dbReference type="FunFam" id="3.10.310.40:FF:000001">
    <property type="entry name" value="Alanine--tRNA ligase"/>
    <property type="match status" value="1"/>
</dbReference>
<keyword evidence="10" id="KW-0030">Aminoacyl-tRNA synthetase</keyword>
<evidence type="ECO:0000256" key="1">
    <source>
        <dbReference type="ARBA" id="ARBA00008226"/>
    </source>
</evidence>
<gene>
    <name evidence="14" type="ORF">K8V85_08890</name>
</gene>
<keyword evidence="8" id="KW-0694">RNA-binding</keyword>
<evidence type="ECO:0000256" key="6">
    <source>
        <dbReference type="ARBA" id="ARBA00022741"/>
    </source>
</evidence>
<dbReference type="GO" id="GO:0000049">
    <property type="term" value="F:tRNA binding"/>
    <property type="evidence" value="ECO:0007669"/>
    <property type="project" value="UniProtKB-KW"/>
</dbReference>
<sequence length="138" mass="14965">NDEKSLHRQLEQRSKEITALKMGDIKDQVEEINGLNVLATEVEVDNANAISETMDDFKSKLQDTVIILVSKVGDKVSLIATVPKSLTDKVKAGDIIKEMAPVVGGKGGGRPDMAQGGGTQPENITESLRFIKNYIKSL</sequence>
<dbReference type="GO" id="GO:0005524">
    <property type="term" value="F:ATP binding"/>
    <property type="evidence" value="ECO:0007669"/>
    <property type="project" value="UniProtKB-KW"/>
</dbReference>
<dbReference type="RefSeq" id="WP_278675710.1">
    <property type="nucleotide sequence ID" value="NZ_DYVT01000099.1"/>
</dbReference>
<dbReference type="GO" id="GO:0005829">
    <property type="term" value="C:cytosol"/>
    <property type="evidence" value="ECO:0007669"/>
    <property type="project" value="TreeGrafter"/>
</dbReference>
<dbReference type="EC" id="6.1.1.7" evidence="2"/>
<evidence type="ECO:0000256" key="4">
    <source>
        <dbReference type="ARBA" id="ARBA00022555"/>
    </source>
</evidence>
<evidence type="ECO:0000313" key="15">
    <source>
        <dbReference type="Proteomes" id="UP000706163"/>
    </source>
</evidence>
<evidence type="ECO:0000256" key="2">
    <source>
        <dbReference type="ARBA" id="ARBA00013168"/>
    </source>
</evidence>
<keyword evidence="4" id="KW-0820">tRNA-binding</keyword>
<dbReference type="InterPro" id="IPR050058">
    <property type="entry name" value="Ala-tRNA_ligase"/>
</dbReference>
<keyword evidence="9" id="KW-0648">Protein biosynthesis</keyword>
<keyword evidence="6" id="KW-0547">Nucleotide-binding</keyword>
<dbReference type="PANTHER" id="PTHR11777">
    <property type="entry name" value="ALANYL-TRNA SYNTHETASE"/>
    <property type="match status" value="1"/>
</dbReference>
<evidence type="ECO:0000256" key="7">
    <source>
        <dbReference type="ARBA" id="ARBA00022840"/>
    </source>
</evidence>
<feature type="non-terminal residue" evidence="14">
    <location>
        <position position="1"/>
    </location>
</feature>
<feature type="domain" description="DHHA1" evidence="13">
    <location>
        <begin position="36"/>
        <end position="136"/>
    </location>
</feature>
<keyword evidence="7" id="KW-0067">ATP-binding</keyword>
<evidence type="ECO:0000313" key="14">
    <source>
        <dbReference type="EMBL" id="HJF68414.1"/>
    </source>
</evidence>
<dbReference type="InterPro" id="IPR003156">
    <property type="entry name" value="DHHA1_dom"/>
</dbReference>
<dbReference type="EMBL" id="DYVT01000099">
    <property type="protein sequence ID" value="HJF68414.1"/>
    <property type="molecule type" value="Genomic_DNA"/>
</dbReference>
<protein>
    <recommendedName>
        <fullName evidence="3">Alanine--tRNA ligase</fullName>
        <ecNumber evidence="2">6.1.1.7</ecNumber>
    </recommendedName>
    <alternativeName>
        <fullName evidence="11">Alanyl-tRNA synthetase</fullName>
    </alternativeName>
</protein>
<evidence type="ECO:0000256" key="8">
    <source>
        <dbReference type="ARBA" id="ARBA00022884"/>
    </source>
</evidence>
<dbReference type="Gene3D" id="3.10.310.40">
    <property type="match status" value="1"/>
</dbReference>
<evidence type="ECO:0000256" key="12">
    <source>
        <dbReference type="SAM" id="MobiDB-lite"/>
    </source>
</evidence>
<dbReference type="PANTHER" id="PTHR11777:SF9">
    <property type="entry name" value="ALANINE--TRNA LIGASE, CYTOPLASMIC"/>
    <property type="match status" value="1"/>
</dbReference>
<dbReference type="GO" id="GO:0006419">
    <property type="term" value="P:alanyl-tRNA aminoacylation"/>
    <property type="evidence" value="ECO:0007669"/>
    <property type="project" value="TreeGrafter"/>
</dbReference>
<dbReference type="AlphaFoldDB" id="A0A921GZ34"/>
<evidence type="ECO:0000256" key="3">
    <source>
        <dbReference type="ARBA" id="ARBA00017959"/>
    </source>
</evidence>
<feature type="compositionally biased region" description="Gly residues" evidence="12">
    <location>
        <begin position="104"/>
        <end position="119"/>
    </location>
</feature>
<feature type="region of interest" description="Disordered" evidence="12">
    <location>
        <begin position="102"/>
        <end position="122"/>
    </location>
</feature>
<comment type="caution">
    <text evidence="14">The sequence shown here is derived from an EMBL/GenBank/DDBJ whole genome shotgun (WGS) entry which is preliminary data.</text>
</comment>
<dbReference type="GO" id="GO:0004813">
    <property type="term" value="F:alanine-tRNA ligase activity"/>
    <property type="evidence" value="ECO:0007669"/>
    <property type="project" value="UniProtKB-EC"/>
</dbReference>